<name>A0ABV8LSG2_9ACTN</name>
<comment type="caution">
    <text evidence="1">The sequence shown here is derived from an EMBL/GenBank/DDBJ whole genome shotgun (WGS) entry which is preliminary data.</text>
</comment>
<reference evidence="2" key="1">
    <citation type="journal article" date="2019" name="Int. J. Syst. Evol. Microbiol.">
        <title>The Global Catalogue of Microorganisms (GCM) 10K type strain sequencing project: providing services to taxonomists for standard genome sequencing and annotation.</title>
        <authorList>
            <consortium name="The Broad Institute Genomics Platform"/>
            <consortium name="The Broad Institute Genome Sequencing Center for Infectious Disease"/>
            <person name="Wu L."/>
            <person name="Ma J."/>
        </authorList>
    </citation>
    <scope>NUCLEOTIDE SEQUENCE [LARGE SCALE GENOMIC DNA]</scope>
    <source>
        <strain evidence="2">CGMCC 4.7289</strain>
    </source>
</reference>
<dbReference type="EMBL" id="JBHSAY010000011">
    <property type="protein sequence ID" value="MFC4133483.1"/>
    <property type="molecule type" value="Genomic_DNA"/>
</dbReference>
<evidence type="ECO:0000313" key="2">
    <source>
        <dbReference type="Proteomes" id="UP001595816"/>
    </source>
</evidence>
<organism evidence="1 2">
    <name type="scientific">Hamadaea flava</name>
    <dbReference type="NCBI Taxonomy" id="1742688"/>
    <lineage>
        <taxon>Bacteria</taxon>
        <taxon>Bacillati</taxon>
        <taxon>Actinomycetota</taxon>
        <taxon>Actinomycetes</taxon>
        <taxon>Micromonosporales</taxon>
        <taxon>Micromonosporaceae</taxon>
        <taxon>Hamadaea</taxon>
    </lineage>
</organism>
<evidence type="ECO:0000313" key="1">
    <source>
        <dbReference type="EMBL" id="MFC4133483.1"/>
    </source>
</evidence>
<keyword evidence="2" id="KW-1185">Reference proteome</keyword>
<gene>
    <name evidence="1" type="ORF">ACFOZ4_22980</name>
</gene>
<sequence>MGYFGSILLTRSSTRAALLPYIDRIGVQHRHLRELRDGWQILETSNLISDPPDLVAALQDLTIAWNAPALAAYVNDGDCAQVHWSLPGTPVSSVHLPQPASTDDCGYMHRPANILTRAAADVAGDLTTWAAVCGLPVAQRRLVRTIGYDYQEGEYLSTDDQVFELIRSLGFADIPVSRPYTVDPYAQPFDVVTLNMIGLAFRAHSQAAARRQGYAELAGPEQSWEAEAIRLSADVFAAAFADEADLQALAERALWVQTAETAAREGTAPPPREAEPGVTNTIRLAADLAASQLAMHRRRPSVFDRDYHAGTGKWPELTGDQA</sequence>
<accession>A0ABV8LSG2</accession>
<dbReference type="Proteomes" id="UP001595816">
    <property type="component" value="Unassembled WGS sequence"/>
</dbReference>
<protein>
    <submittedName>
        <fullName evidence="1">Uncharacterized protein</fullName>
    </submittedName>
</protein>
<dbReference type="RefSeq" id="WP_253753965.1">
    <property type="nucleotide sequence ID" value="NZ_JAMZDZ010000001.1"/>
</dbReference>
<proteinExistence type="predicted"/>